<organism evidence="6 7">
    <name type="scientific">Heligmosomoides polygyrus</name>
    <name type="common">Parasitic roundworm</name>
    <dbReference type="NCBI Taxonomy" id="6339"/>
    <lineage>
        <taxon>Eukaryota</taxon>
        <taxon>Metazoa</taxon>
        <taxon>Ecdysozoa</taxon>
        <taxon>Nematoda</taxon>
        <taxon>Chromadorea</taxon>
        <taxon>Rhabditida</taxon>
        <taxon>Rhabditina</taxon>
        <taxon>Rhabditomorpha</taxon>
        <taxon>Strongyloidea</taxon>
        <taxon>Heligmosomidae</taxon>
        <taxon>Heligmosomoides</taxon>
    </lineage>
</organism>
<evidence type="ECO:0000259" key="3">
    <source>
        <dbReference type="Pfam" id="PF00501"/>
    </source>
</evidence>
<dbReference type="GO" id="GO:0016405">
    <property type="term" value="F:CoA-ligase activity"/>
    <property type="evidence" value="ECO:0007669"/>
    <property type="project" value="TreeGrafter"/>
</dbReference>
<gene>
    <name evidence="5" type="ORF">HPBE_LOCUS7692</name>
</gene>
<evidence type="ECO:0000313" key="5">
    <source>
        <dbReference type="EMBL" id="VDO73271.1"/>
    </source>
</evidence>
<keyword evidence="2" id="KW-0576">Peroxisome</keyword>
<dbReference type="Pfam" id="PF00501">
    <property type="entry name" value="AMP-binding"/>
    <property type="match status" value="1"/>
</dbReference>
<dbReference type="Gene3D" id="3.40.50.12780">
    <property type="entry name" value="N-terminal domain of ligase-like"/>
    <property type="match status" value="1"/>
</dbReference>
<proteinExistence type="predicted"/>
<evidence type="ECO:0000313" key="6">
    <source>
        <dbReference type="Proteomes" id="UP000050761"/>
    </source>
</evidence>
<dbReference type="WBParaSite" id="HPBE_0000769101-mRNA-1">
    <property type="protein sequence ID" value="HPBE_0000769101-mRNA-1"/>
    <property type="gene ID" value="HPBE_0000769101"/>
</dbReference>
<dbReference type="InterPro" id="IPR042099">
    <property type="entry name" value="ANL_N_sf"/>
</dbReference>
<dbReference type="PANTHER" id="PTHR24096:SF422">
    <property type="entry name" value="BCDNA.GH02901"/>
    <property type="match status" value="1"/>
</dbReference>
<accession>A0A183FKK8</accession>
<evidence type="ECO:0000313" key="7">
    <source>
        <dbReference type="WBParaSite" id="HPBE_0000769101-mRNA-1"/>
    </source>
</evidence>
<comment type="subcellular location">
    <subcellularLocation>
        <location evidence="1">Peroxisome</location>
    </subcellularLocation>
</comment>
<dbReference type="InterPro" id="IPR025110">
    <property type="entry name" value="AMP-bd_C"/>
</dbReference>
<name>A0A183FKK8_HELPZ</name>
<dbReference type="OrthoDB" id="10253869at2759"/>
<sequence length="560" mass="62580">MKSRFTHVPECTAPFHSKVLEKLLDHAKAMPDRIALLHAENPSECITYRELHRQAHSLASFLSNRGFAHQDVCCQILPNCIEYVPSYLGVMLAGGASLGANGNCTQEELEYAFNVTKCKVVITNTNLLRKVIAAAKYCPFIEVLICVKLPFAERIPKGLFPWKEVVGSTVSFSADRIHSADDAALIQFTCGVNGPRKAVVMSHKNISTNLDILCSYFSRYLYPKLGHDRKTNEFIPYKENAILTMPFHHMYGFDYLNRALVEGTTGVILRKFHNTVFLNSIQKFRVSFLITAVLKPRILHVVPPLVLFLLANPLVKEYDLSSLEAVVLGTPPFIHGIVSEFLQKFEHVKYLIQAYGWTECGIGFMSSLKRRRGKATILPSFEQKMLSTDSDVAVGLEQVGEICLRTPTLMKGYLNSPEETAKVIDADGWFRTGDLGVLDRNGQTVVVNQKEELIRVGGTLVTSSELEQALMSHRDVVDAGVIGIPDGKLGEKPRAYVVTNNRRLKAEEIAKFISEKVEPHKALTGGVEIVNWIPRTPSGKILRRLLRHRFENHGNNHAAS</sequence>
<dbReference type="SUPFAM" id="SSF56801">
    <property type="entry name" value="Acetyl-CoA synthetase-like"/>
    <property type="match status" value="1"/>
</dbReference>
<evidence type="ECO:0000256" key="1">
    <source>
        <dbReference type="ARBA" id="ARBA00004275"/>
    </source>
</evidence>
<feature type="domain" description="AMP-dependent synthetase/ligase" evidence="3">
    <location>
        <begin position="25"/>
        <end position="414"/>
    </location>
</feature>
<reference evidence="7" key="2">
    <citation type="submission" date="2019-09" db="UniProtKB">
        <authorList>
            <consortium name="WormBaseParasite"/>
        </authorList>
    </citation>
    <scope>IDENTIFICATION</scope>
</reference>
<keyword evidence="6" id="KW-1185">Reference proteome</keyword>
<evidence type="ECO:0000259" key="4">
    <source>
        <dbReference type="Pfam" id="PF13193"/>
    </source>
</evidence>
<dbReference type="InterPro" id="IPR045851">
    <property type="entry name" value="AMP-bd_C_sf"/>
</dbReference>
<dbReference type="AlphaFoldDB" id="A0A183FKK8"/>
<dbReference type="Gene3D" id="3.30.300.30">
    <property type="match status" value="1"/>
</dbReference>
<dbReference type="Pfam" id="PF13193">
    <property type="entry name" value="AMP-binding_C"/>
    <property type="match status" value="1"/>
</dbReference>
<dbReference type="EMBL" id="UZAH01025953">
    <property type="protein sequence ID" value="VDO73271.1"/>
    <property type="molecule type" value="Genomic_DNA"/>
</dbReference>
<evidence type="ECO:0000256" key="2">
    <source>
        <dbReference type="ARBA" id="ARBA00023140"/>
    </source>
</evidence>
<dbReference type="GO" id="GO:0005777">
    <property type="term" value="C:peroxisome"/>
    <property type="evidence" value="ECO:0007669"/>
    <property type="project" value="UniProtKB-SubCell"/>
</dbReference>
<dbReference type="Proteomes" id="UP000050761">
    <property type="component" value="Unassembled WGS sequence"/>
</dbReference>
<protein>
    <submittedName>
        <fullName evidence="7">AMP-binding domain-containing protein</fullName>
    </submittedName>
</protein>
<dbReference type="InterPro" id="IPR000873">
    <property type="entry name" value="AMP-dep_synth/lig_dom"/>
</dbReference>
<dbReference type="PANTHER" id="PTHR24096">
    <property type="entry name" value="LONG-CHAIN-FATTY-ACID--COA LIGASE"/>
    <property type="match status" value="1"/>
</dbReference>
<feature type="domain" description="AMP-binding enzyme C-terminal" evidence="4">
    <location>
        <begin position="465"/>
        <end position="540"/>
    </location>
</feature>
<reference evidence="5 6" key="1">
    <citation type="submission" date="2018-11" db="EMBL/GenBank/DDBJ databases">
        <authorList>
            <consortium name="Pathogen Informatics"/>
        </authorList>
    </citation>
    <scope>NUCLEOTIDE SEQUENCE [LARGE SCALE GENOMIC DNA]</scope>
</reference>
<accession>A0A3P7XG32</accession>